<dbReference type="OrthoDB" id="1740265at2759"/>
<evidence type="ECO:0000256" key="4">
    <source>
        <dbReference type="ARBA" id="ARBA00026248"/>
    </source>
</evidence>
<protein>
    <submittedName>
        <fullName evidence="6">Glycoside hydrolase</fullName>
    </submittedName>
</protein>
<dbReference type="SMART" id="SM00642">
    <property type="entry name" value="Aamy"/>
    <property type="match status" value="1"/>
</dbReference>
<dbReference type="Gene3D" id="2.60.40.1180">
    <property type="entry name" value="Golgi alpha-mannosidase II"/>
    <property type="match status" value="1"/>
</dbReference>
<dbReference type="STRING" id="1392247.A0A3N4KPD6"/>
<dbReference type="PANTHER" id="PTHR10357:SF232">
    <property type="entry name" value="GLYCOSYL HYDROLASE FAMILY 13 CATALYTIC DOMAIN-CONTAINING PROTEIN"/>
    <property type="match status" value="1"/>
</dbReference>
<dbReference type="NCBIfam" id="NF008183">
    <property type="entry name" value="PRK10933.1"/>
    <property type="match status" value="1"/>
</dbReference>
<keyword evidence="4" id="KW-0462">Maltose metabolism</keyword>
<proteinExistence type="inferred from homology"/>
<gene>
    <name evidence="6" type="ORF">P167DRAFT_231424</name>
</gene>
<dbReference type="Proteomes" id="UP000277580">
    <property type="component" value="Unassembled WGS sequence"/>
</dbReference>
<dbReference type="GO" id="GO:0004574">
    <property type="term" value="F:oligo-1,6-glucosidase activity"/>
    <property type="evidence" value="ECO:0007669"/>
    <property type="project" value="TreeGrafter"/>
</dbReference>
<dbReference type="GO" id="GO:0033934">
    <property type="term" value="F:glucan 1,4-alpha-maltotriohydrolase activity"/>
    <property type="evidence" value="ECO:0007669"/>
    <property type="project" value="TreeGrafter"/>
</dbReference>
<dbReference type="FunFam" id="3.20.20.80:FF:000064">
    <property type="entry name" value="Oligo-1,6-glucosidase"/>
    <property type="match status" value="1"/>
</dbReference>
<dbReference type="GO" id="GO:0004575">
    <property type="term" value="F:sucrose alpha-glucosidase activity"/>
    <property type="evidence" value="ECO:0007669"/>
    <property type="project" value="TreeGrafter"/>
</dbReference>
<dbReference type="FunFam" id="3.90.400.10:FF:000004">
    <property type="entry name" value="Oligo-1,6-glucosidase"/>
    <property type="match status" value="1"/>
</dbReference>
<evidence type="ECO:0000256" key="2">
    <source>
        <dbReference type="ARBA" id="ARBA00022801"/>
    </source>
</evidence>
<dbReference type="Gene3D" id="3.20.20.80">
    <property type="entry name" value="Glycosidases"/>
    <property type="match status" value="1"/>
</dbReference>
<dbReference type="CDD" id="cd11333">
    <property type="entry name" value="AmyAc_SI_OligoGlu_DGase"/>
    <property type="match status" value="1"/>
</dbReference>
<keyword evidence="2 6" id="KW-0378">Hydrolase</keyword>
<reference evidence="6 7" key="1">
    <citation type="journal article" date="2018" name="Nat. Ecol. Evol.">
        <title>Pezizomycetes genomes reveal the molecular basis of ectomycorrhizal truffle lifestyle.</title>
        <authorList>
            <person name="Murat C."/>
            <person name="Payen T."/>
            <person name="Noel B."/>
            <person name="Kuo A."/>
            <person name="Morin E."/>
            <person name="Chen J."/>
            <person name="Kohler A."/>
            <person name="Krizsan K."/>
            <person name="Balestrini R."/>
            <person name="Da Silva C."/>
            <person name="Montanini B."/>
            <person name="Hainaut M."/>
            <person name="Levati E."/>
            <person name="Barry K.W."/>
            <person name="Belfiori B."/>
            <person name="Cichocki N."/>
            <person name="Clum A."/>
            <person name="Dockter R.B."/>
            <person name="Fauchery L."/>
            <person name="Guy J."/>
            <person name="Iotti M."/>
            <person name="Le Tacon F."/>
            <person name="Lindquist E.A."/>
            <person name="Lipzen A."/>
            <person name="Malagnac F."/>
            <person name="Mello A."/>
            <person name="Molinier V."/>
            <person name="Miyauchi S."/>
            <person name="Poulain J."/>
            <person name="Riccioni C."/>
            <person name="Rubini A."/>
            <person name="Sitrit Y."/>
            <person name="Splivallo R."/>
            <person name="Traeger S."/>
            <person name="Wang M."/>
            <person name="Zifcakova L."/>
            <person name="Wipf D."/>
            <person name="Zambonelli A."/>
            <person name="Paolocci F."/>
            <person name="Nowrousian M."/>
            <person name="Ottonello S."/>
            <person name="Baldrian P."/>
            <person name="Spatafora J.W."/>
            <person name="Henrissat B."/>
            <person name="Nagy L.G."/>
            <person name="Aury J.M."/>
            <person name="Wincker P."/>
            <person name="Grigoriev I.V."/>
            <person name="Bonfante P."/>
            <person name="Martin F.M."/>
        </authorList>
    </citation>
    <scope>NUCLEOTIDE SEQUENCE [LARGE SCALE GENOMIC DNA]</scope>
    <source>
        <strain evidence="6 7">CCBAS932</strain>
    </source>
</reference>
<evidence type="ECO:0000256" key="3">
    <source>
        <dbReference type="ARBA" id="ARBA00023295"/>
    </source>
</evidence>
<dbReference type="Pfam" id="PF00128">
    <property type="entry name" value="Alpha-amylase"/>
    <property type="match status" value="1"/>
</dbReference>
<dbReference type="GO" id="GO:0000025">
    <property type="term" value="P:maltose catabolic process"/>
    <property type="evidence" value="ECO:0007669"/>
    <property type="project" value="TreeGrafter"/>
</dbReference>
<dbReference type="InterPro" id="IPR006047">
    <property type="entry name" value="GH13_cat_dom"/>
</dbReference>
<dbReference type="InParanoid" id="A0A3N4KPD6"/>
<dbReference type="SUPFAM" id="SSF51445">
    <property type="entry name" value="(Trans)glycosidases"/>
    <property type="match status" value="1"/>
</dbReference>
<sequence length="606" mass="70235">MFSRLLTSNTYSELLRSVNKMIMRTGTKALDSDPHRAWWKEASVYQIYPSSFKDSNGDGLGDIPGIIEKLDYMKCLGIDVVWLSPVYKSPQVDMGYDISDYYNIDPRYGTVKDIETLINGLHCRGMKLVMDLVVNHTSDQHDWFVESKASKNSPKRDWYIWRPAKYDAGGARRPPNNWSSIFGGSAWRWDEHTQEYYLHLFCPEQPDLNWENPAVRAAVYDAMSFWLNKGVDGFRMDVINLISKVPSLPDAPVTLPGEPWQPGTQYYANGPRMHEFLHEMRKEVLDKYDTMTVGEMPWIKEPEEVLKAIGRDREELDMVFQFDIVDMDLGASGKFTKHDWDLKELKGIVNTWQTFMQEHDGWNALFLENHDQPRSVSRFVTDKPELRGYAAKMLATFYALQRGTLYLYQGQELGMSNLPKEWGITEYKDVETLNHWNQVLEERGGNEGNMDDVMEMIQFRARDNSRTPIQWDDSANAGFTTGNPWMRVNDDYKSWNAAQQISDKNSVYNYWRSVLELRKGYKKLFIYGHFKMLTLDNQMVFAYQRTFGGVRAVIVSNFSAEAISWSTEDEGLDLKTAERIMGNYDDSQINDGVLLLRPLECAVFIF</sequence>
<dbReference type="InterPro" id="IPR017853">
    <property type="entry name" value="GH"/>
</dbReference>
<name>A0A3N4KPD6_9PEZI</name>
<dbReference type="GO" id="GO:0004556">
    <property type="term" value="F:alpha-amylase activity"/>
    <property type="evidence" value="ECO:0007669"/>
    <property type="project" value="TreeGrafter"/>
</dbReference>
<dbReference type="Gene3D" id="3.90.400.10">
    <property type="entry name" value="Oligo-1,6-glucosidase, Domain 2"/>
    <property type="match status" value="1"/>
</dbReference>
<feature type="domain" description="Glycosyl hydrolase family 13 catalytic" evidence="5">
    <location>
        <begin position="46"/>
        <end position="466"/>
    </location>
</feature>
<comment type="similarity">
    <text evidence="1">Belongs to the glycosyl hydrolase 13 family.</text>
</comment>
<evidence type="ECO:0000259" key="5">
    <source>
        <dbReference type="SMART" id="SM00642"/>
    </source>
</evidence>
<organism evidence="6 7">
    <name type="scientific">Morchella conica CCBAS932</name>
    <dbReference type="NCBI Taxonomy" id="1392247"/>
    <lineage>
        <taxon>Eukaryota</taxon>
        <taxon>Fungi</taxon>
        <taxon>Dikarya</taxon>
        <taxon>Ascomycota</taxon>
        <taxon>Pezizomycotina</taxon>
        <taxon>Pezizomycetes</taxon>
        <taxon>Pezizales</taxon>
        <taxon>Morchellaceae</taxon>
        <taxon>Morchella</taxon>
    </lineage>
</organism>
<evidence type="ECO:0000256" key="1">
    <source>
        <dbReference type="ARBA" id="ARBA00008061"/>
    </source>
</evidence>
<dbReference type="GO" id="GO:0005987">
    <property type="term" value="P:sucrose catabolic process"/>
    <property type="evidence" value="ECO:0007669"/>
    <property type="project" value="TreeGrafter"/>
</dbReference>
<keyword evidence="3" id="KW-0326">Glycosidase</keyword>
<dbReference type="InterPro" id="IPR013780">
    <property type="entry name" value="Glyco_hydro_b"/>
</dbReference>
<accession>A0A3N4KPD6</accession>
<dbReference type="SUPFAM" id="SSF51011">
    <property type="entry name" value="Glycosyl hydrolase domain"/>
    <property type="match status" value="1"/>
</dbReference>
<evidence type="ECO:0000313" key="6">
    <source>
        <dbReference type="EMBL" id="RPB11289.1"/>
    </source>
</evidence>
<dbReference type="EMBL" id="ML119137">
    <property type="protein sequence ID" value="RPB11289.1"/>
    <property type="molecule type" value="Genomic_DNA"/>
</dbReference>
<dbReference type="FunFam" id="3.20.20.80:FF:000014">
    <property type="entry name" value="Alpha,alpha-phosphotrehalase"/>
    <property type="match status" value="1"/>
</dbReference>
<dbReference type="AlphaFoldDB" id="A0A3N4KPD6"/>
<dbReference type="PANTHER" id="PTHR10357">
    <property type="entry name" value="ALPHA-AMYLASE FAMILY MEMBER"/>
    <property type="match status" value="1"/>
</dbReference>
<dbReference type="InterPro" id="IPR045857">
    <property type="entry name" value="O16G_dom_2"/>
</dbReference>
<keyword evidence="7" id="KW-1185">Reference proteome</keyword>
<evidence type="ECO:0000313" key="7">
    <source>
        <dbReference type="Proteomes" id="UP000277580"/>
    </source>
</evidence>
<dbReference type="FunCoup" id="A0A3N4KPD6">
    <property type="interactions" value="884"/>
</dbReference>